<feature type="transmembrane region" description="Helical" evidence="2">
    <location>
        <begin position="98"/>
        <end position="118"/>
    </location>
</feature>
<evidence type="ECO:0000256" key="2">
    <source>
        <dbReference type="SAM" id="Phobius"/>
    </source>
</evidence>
<gene>
    <name evidence="3" type="ORF">THAOC_07841</name>
</gene>
<dbReference type="Proteomes" id="UP000266841">
    <property type="component" value="Unassembled WGS sequence"/>
</dbReference>
<proteinExistence type="predicted"/>
<accession>K0TJK6</accession>
<feature type="non-terminal residue" evidence="3">
    <location>
        <position position="1"/>
    </location>
</feature>
<name>K0TJK6_THAOC</name>
<evidence type="ECO:0000313" key="3">
    <source>
        <dbReference type="EMBL" id="EJK70772.1"/>
    </source>
</evidence>
<feature type="region of interest" description="Disordered" evidence="1">
    <location>
        <begin position="1"/>
        <end position="20"/>
    </location>
</feature>
<sequence>EISSTTKGESLAGEGRTSPDACLSHGAVNWESPSSASTHYTRLRTASPSIRSSWMDSCNTTLAVLCASVVVRDDWRGSSVFKIIMDVDKRQPQRQLRWAWTASFLFLVSALSAVIHFLQVGTLEDRPSGLHSMLFTPGGIPEERVLFLIANHVMPPAHGRLRDMVSRYEESFAHYPNIDFKYVWTNNFQGTDPEESINDSIMNDLYRRRGSVSQEYLPILRGERPMELVQLRFAGSGIVAYILRFENGDGGTALSWYVCTDPTELAQAQKRSSALGCIYADQHVLREIRPGHGGQSPRGGLRRTVRPTGLSTVSSVLQGRDPQTRECWLQQQWRECFQRGEE</sequence>
<keyword evidence="2" id="KW-0472">Membrane</keyword>
<keyword evidence="2" id="KW-0812">Transmembrane</keyword>
<reference evidence="3 4" key="1">
    <citation type="journal article" date="2012" name="Genome Biol.">
        <title>Genome and low-iron response of an oceanic diatom adapted to chronic iron limitation.</title>
        <authorList>
            <person name="Lommer M."/>
            <person name="Specht M."/>
            <person name="Roy A.S."/>
            <person name="Kraemer L."/>
            <person name="Andreson R."/>
            <person name="Gutowska M.A."/>
            <person name="Wolf J."/>
            <person name="Bergner S.V."/>
            <person name="Schilhabel M.B."/>
            <person name="Klostermeier U.C."/>
            <person name="Beiko R.G."/>
            <person name="Rosenstiel P."/>
            <person name="Hippler M."/>
            <person name="Laroche J."/>
        </authorList>
    </citation>
    <scope>NUCLEOTIDE SEQUENCE [LARGE SCALE GENOMIC DNA]</scope>
    <source>
        <strain evidence="3 4">CCMP1005</strain>
    </source>
</reference>
<keyword evidence="2" id="KW-1133">Transmembrane helix</keyword>
<dbReference type="AlphaFoldDB" id="K0TJK6"/>
<keyword evidence="4" id="KW-1185">Reference proteome</keyword>
<comment type="caution">
    <text evidence="3">The sequence shown here is derived from an EMBL/GenBank/DDBJ whole genome shotgun (WGS) entry which is preliminary data.</text>
</comment>
<evidence type="ECO:0000313" key="4">
    <source>
        <dbReference type="Proteomes" id="UP000266841"/>
    </source>
</evidence>
<organism evidence="3 4">
    <name type="scientific">Thalassiosira oceanica</name>
    <name type="common">Marine diatom</name>
    <dbReference type="NCBI Taxonomy" id="159749"/>
    <lineage>
        <taxon>Eukaryota</taxon>
        <taxon>Sar</taxon>
        <taxon>Stramenopiles</taxon>
        <taxon>Ochrophyta</taxon>
        <taxon>Bacillariophyta</taxon>
        <taxon>Coscinodiscophyceae</taxon>
        <taxon>Thalassiosirophycidae</taxon>
        <taxon>Thalassiosirales</taxon>
        <taxon>Thalassiosiraceae</taxon>
        <taxon>Thalassiosira</taxon>
    </lineage>
</organism>
<dbReference type="EMBL" id="AGNL01008065">
    <property type="protein sequence ID" value="EJK70772.1"/>
    <property type="molecule type" value="Genomic_DNA"/>
</dbReference>
<evidence type="ECO:0000256" key="1">
    <source>
        <dbReference type="SAM" id="MobiDB-lite"/>
    </source>
</evidence>
<protein>
    <submittedName>
        <fullName evidence="3">Uncharacterized protein</fullName>
    </submittedName>
</protein>